<evidence type="ECO:0000313" key="2">
    <source>
        <dbReference type="EMBL" id="CAE8594447.1"/>
    </source>
</evidence>
<comment type="caution">
    <text evidence="2">The sequence shown here is derived from an EMBL/GenBank/DDBJ whole genome shotgun (WGS) entry which is preliminary data.</text>
</comment>
<dbReference type="Proteomes" id="UP000654075">
    <property type="component" value="Unassembled WGS sequence"/>
</dbReference>
<sequence>DQPDYAYLRRLFKDLFTRAGCVEDGVFDWTRPSSSKEGEASSDFSTNLVTPEPSKPVAKPPAEESRTAPSPLGGRQDSMRSLANGSPTEGGILSPKRISGSEDQMPDASGVLLHELLGHQVQIAVRTGRSFEITVSISRALETHAR</sequence>
<feature type="non-terminal residue" evidence="2">
    <location>
        <position position="1"/>
    </location>
</feature>
<keyword evidence="3" id="KW-1185">Reference proteome</keyword>
<organism evidence="2 3">
    <name type="scientific">Polarella glacialis</name>
    <name type="common">Dinoflagellate</name>
    <dbReference type="NCBI Taxonomy" id="89957"/>
    <lineage>
        <taxon>Eukaryota</taxon>
        <taxon>Sar</taxon>
        <taxon>Alveolata</taxon>
        <taxon>Dinophyceae</taxon>
        <taxon>Suessiales</taxon>
        <taxon>Suessiaceae</taxon>
        <taxon>Polarella</taxon>
    </lineage>
</organism>
<evidence type="ECO:0000313" key="3">
    <source>
        <dbReference type="Proteomes" id="UP000654075"/>
    </source>
</evidence>
<name>A0A813EA14_POLGL</name>
<accession>A0A813EA14</accession>
<protein>
    <recommendedName>
        <fullName evidence="4">Non-specific serine/threonine protein kinase</fullName>
    </recommendedName>
</protein>
<reference evidence="2" key="1">
    <citation type="submission" date="2021-02" db="EMBL/GenBank/DDBJ databases">
        <authorList>
            <person name="Dougan E. K."/>
            <person name="Rhodes N."/>
            <person name="Thang M."/>
            <person name="Chan C."/>
        </authorList>
    </citation>
    <scope>NUCLEOTIDE SEQUENCE</scope>
</reference>
<feature type="region of interest" description="Disordered" evidence="1">
    <location>
        <begin position="26"/>
        <end position="106"/>
    </location>
</feature>
<evidence type="ECO:0008006" key="4">
    <source>
        <dbReference type="Google" id="ProtNLM"/>
    </source>
</evidence>
<gene>
    <name evidence="2" type="ORF">PGLA1383_LOCUS12990</name>
</gene>
<evidence type="ECO:0000256" key="1">
    <source>
        <dbReference type="SAM" id="MobiDB-lite"/>
    </source>
</evidence>
<dbReference type="AlphaFoldDB" id="A0A813EA14"/>
<dbReference type="EMBL" id="CAJNNV010007075">
    <property type="protein sequence ID" value="CAE8594447.1"/>
    <property type="molecule type" value="Genomic_DNA"/>
</dbReference>
<dbReference type="Gene3D" id="1.10.510.10">
    <property type="entry name" value="Transferase(Phosphotransferase) domain 1"/>
    <property type="match status" value="1"/>
</dbReference>
<proteinExistence type="predicted"/>